<dbReference type="EMBL" id="LAZR01047403">
    <property type="protein sequence ID" value="KKK94306.1"/>
    <property type="molecule type" value="Genomic_DNA"/>
</dbReference>
<keyword evidence="1" id="KW-1133">Transmembrane helix</keyword>
<evidence type="ECO:0000256" key="1">
    <source>
        <dbReference type="SAM" id="Phobius"/>
    </source>
</evidence>
<gene>
    <name evidence="2" type="ORF">LCGC14_2684190</name>
</gene>
<keyword evidence="1" id="KW-0472">Membrane</keyword>
<proteinExistence type="predicted"/>
<protein>
    <recommendedName>
        <fullName evidence="3">Hemolysin XhlA</fullName>
    </recommendedName>
</protein>
<organism evidence="2">
    <name type="scientific">marine sediment metagenome</name>
    <dbReference type="NCBI Taxonomy" id="412755"/>
    <lineage>
        <taxon>unclassified sequences</taxon>
        <taxon>metagenomes</taxon>
        <taxon>ecological metagenomes</taxon>
    </lineage>
</organism>
<reference evidence="2" key="1">
    <citation type="journal article" date="2015" name="Nature">
        <title>Complex archaea that bridge the gap between prokaryotes and eukaryotes.</title>
        <authorList>
            <person name="Spang A."/>
            <person name="Saw J.H."/>
            <person name="Jorgensen S.L."/>
            <person name="Zaremba-Niedzwiedzka K."/>
            <person name="Martijn J."/>
            <person name="Lind A.E."/>
            <person name="van Eijk R."/>
            <person name="Schleper C."/>
            <person name="Guy L."/>
            <person name="Ettema T.J."/>
        </authorList>
    </citation>
    <scope>NUCLEOTIDE SEQUENCE</scope>
</reference>
<evidence type="ECO:0008006" key="3">
    <source>
        <dbReference type="Google" id="ProtNLM"/>
    </source>
</evidence>
<feature type="transmembrane region" description="Helical" evidence="1">
    <location>
        <begin position="40"/>
        <end position="59"/>
    </location>
</feature>
<sequence>MEKAQATEHRLTKMETILKAITTNDLPHIRTDIKALRTRMAWIQGTIILALLGIIANLVV</sequence>
<accession>A0A0F9CC58</accession>
<dbReference type="AlphaFoldDB" id="A0A0F9CC58"/>
<evidence type="ECO:0000313" key="2">
    <source>
        <dbReference type="EMBL" id="KKK94306.1"/>
    </source>
</evidence>
<keyword evidence="1" id="KW-0812">Transmembrane</keyword>
<name>A0A0F9CC58_9ZZZZ</name>
<comment type="caution">
    <text evidence="2">The sequence shown here is derived from an EMBL/GenBank/DDBJ whole genome shotgun (WGS) entry which is preliminary data.</text>
</comment>